<dbReference type="Pfam" id="PF00005">
    <property type="entry name" value="ABC_tran"/>
    <property type="match status" value="2"/>
</dbReference>
<keyword evidence="7" id="KW-1278">Translocase</keyword>
<gene>
    <name evidence="10" type="primary">rbsA_11</name>
    <name evidence="10" type="ORF">DSM104329_03716</name>
</gene>
<dbReference type="PANTHER" id="PTHR43790">
    <property type="entry name" value="CARBOHYDRATE TRANSPORT ATP-BINDING PROTEIN MG119-RELATED"/>
    <property type="match status" value="1"/>
</dbReference>
<dbReference type="SUPFAM" id="SSF52540">
    <property type="entry name" value="P-loop containing nucleoside triphosphate hydrolases"/>
    <property type="match status" value="2"/>
</dbReference>
<dbReference type="PROSITE" id="PS00211">
    <property type="entry name" value="ABC_TRANSPORTER_1"/>
    <property type="match status" value="1"/>
</dbReference>
<organism evidence="10 11">
    <name type="scientific">Capillimicrobium parvum</name>
    <dbReference type="NCBI Taxonomy" id="2884022"/>
    <lineage>
        <taxon>Bacteria</taxon>
        <taxon>Bacillati</taxon>
        <taxon>Actinomycetota</taxon>
        <taxon>Thermoleophilia</taxon>
        <taxon>Solirubrobacterales</taxon>
        <taxon>Capillimicrobiaceae</taxon>
        <taxon>Capillimicrobium</taxon>
    </lineage>
</organism>
<keyword evidence="11" id="KW-1185">Reference proteome</keyword>
<evidence type="ECO:0000256" key="2">
    <source>
        <dbReference type="ARBA" id="ARBA00022475"/>
    </source>
</evidence>
<feature type="domain" description="ABC transporter" evidence="9">
    <location>
        <begin position="283"/>
        <end position="526"/>
    </location>
</feature>
<dbReference type="CDD" id="cd03215">
    <property type="entry name" value="ABC_Carb_Monos_II"/>
    <property type="match status" value="1"/>
</dbReference>
<dbReference type="SMART" id="SM00382">
    <property type="entry name" value="AAA"/>
    <property type="match status" value="2"/>
</dbReference>
<dbReference type="InterPro" id="IPR003593">
    <property type="entry name" value="AAA+_ATPase"/>
</dbReference>
<dbReference type="InterPro" id="IPR017871">
    <property type="entry name" value="ABC_transporter-like_CS"/>
</dbReference>
<keyword evidence="4" id="KW-0677">Repeat</keyword>
<evidence type="ECO:0000256" key="3">
    <source>
        <dbReference type="ARBA" id="ARBA00022597"/>
    </source>
</evidence>
<dbReference type="EMBL" id="CP087164">
    <property type="protein sequence ID" value="UGS37301.1"/>
    <property type="molecule type" value="Genomic_DNA"/>
</dbReference>
<evidence type="ECO:0000313" key="10">
    <source>
        <dbReference type="EMBL" id="UGS37301.1"/>
    </source>
</evidence>
<evidence type="ECO:0000256" key="5">
    <source>
        <dbReference type="ARBA" id="ARBA00022741"/>
    </source>
</evidence>
<dbReference type="InterPro" id="IPR027417">
    <property type="entry name" value="P-loop_NTPase"/>
</dbReference>
<keyword evidence="6 10" id="KW-0067">ATP-binding</keyword>
<dbReference type="CDD" id="cd03216">
    <property type="entry name" value="ABC_Carb_Monos_I"/>
    <property type="match status" value="1"/>
</dbReference>
<feature type="domain" description="ABC transporter" evidence="9">
    <location>
        <begin position="35"/>
        <end position="270"/>
    </location>
</feature>
<protein>
    <submittedName>
        <fullName evidence="10">Ribose import ATP-binding protein RbsA</fullName>
    </submittedName>
</protein>
<keyword evidence="2" id="KW-1003">Cell membrane</keyword>
<keyword evidence="1" id="KW-0813">Transport</keyword>
<accession>A0A9E6XZQ0</accession>
<evidence type="ECO:0000256" key="7">
    <source>
        <dbReference type="ARBA" id="ARBA00022967"/>
    </source>
</evidence>
<evidence type="ECO:0000256" key="4">
    <source>
        <dbReference type="ARBA" id="ARBA00022737"/>
    </source>
</evidence>
<dbReference type="GO" id="GO:0005524">
    <property type="term" value="F:ATP binding"/>
    <property type="evidence" value="ECO:0007669"/>
    <property type="project" value="UniProtKB-KW"/>
</dbReference>
<dbReference type="GO" id="GO:0016887">
    <property type="term" value="F:ATP hydrolysis activity"/>
    <property type="evidence" value="ECO:0007669"/>
    <property type="project" value="InterPro"/>
</dbReference>
<evidence type="ECO:0000256" key="1">
    <source>
        <dbReference type="ARBA" id="ARBA00022448"/>
    </source>
</evidence>
<sequence>MFDSGSILQLPRGAAVGERGKDLAMSGDAADRTHVELRGVSKNYGGVQAVRDVSLSIARGSVHAIVGENGAGKSTVSKMIAGVITPSAGELLVNGEPVHFHSPRQALAAGIAMIDQELAMVPARSVMDNVFLGVESRRGGVLNLRAQRARFKELIDRTGFGLPRDVPVGALRVAEQQKVEILRAIARDADLIIMDEPTAPLTQVEAEQLYEIIWGLRDGGTTILYISHFLQEVLQVSDTVTVMRDGLHVSTKPSAQETEASLVRGMLGRSLELNFPERKLCDQSAEPVLEVRDLCAPGRFEDVSFTLRPGEIVGMAGLIGSGRSEVLRAVFGADRVSSGEVLLDGKRVRSRSPRRSIANGLVLLPESRKDDGLVMVRSVADNTVISHLDDVSSGGLMRRDREKAAVAKLMADLDVRTSGADAPIWSLSGGNQQKVLFAKCLMGNPRVMLIDEPTRGVDVGAKRALYDLIVSLAAEGMALLVVSSELEEVLGLAHRVLVMRRGRLVAELPHDEADEETVLAAAFGTEVAA</sequence>
<dbReference type="InterPro" id="IPR003439">
    <property type="entry name" value="ABC_transporter-like_ATP-bd"/>
</dbReference>
<evidence type="ECO:0000259" key="9">
    <source>
        <dbReference type="PROSITE" id="PS50893"/>
    </source>
</evidence>
<dbReference type="PANTHER" id="PTHR43790:SF3">
    <property type="entry name" value="D-ALLOSE IMPORT ATP-BINDING PROTEIN ALSA-RELATED"/>
    <property type="match status" value="1"/>
</dbReference>
<dbReference type="PROSITE" id="PS50893">
    <property type="entry name" value="ABC_TRANSPORTER_2"/>
    <property type="match status" value="2"/>
</dbReference>
<keyword evidence="3" id="KW-0762">Sugar transport</keyword>
<keyword evidence="8" id="KW-0472">Membrane</keyword>
<dbReference type="AlphaFoldDB" id="A0A9E6XZQ0"/>
<dbReference type="Proteomes" id="UP001162834">
    <property type="component" value="Chromosome"/>
</dbReference>
<evidence type="ECO:0000256" key="6">
    <source>
        <dbReference type="ARBA" id="ARBA00022840"/>
    </source>
</evidence>
<evidence type="ECO:0000313" key="11">
    <source>
        <dbReference type="Proteomes" id="UP001162834"/>
    </source>
</evidence>
<proteinExistence type="predicted"/>
<reference evidence="10" key="1">
    <citation type="journal article" date="2022" name="Int. J. Syst. Evol. Microbiol.">
        <title>Pseudomonas aegrilactucae sp. nov. and Pseudomonas morbosilactucae sp. nov., pathogens causing bacterial rot of lettuce in Japan.</title>
        <authorList>
            <person name="Sawada H."/>
            <person name="Fujikawa T."/>
            <person name="Satou M."/>
        </authorList>
    </citation>
    <scope>NUCLEOTIDE SEQUENCE</scope>
    <source>
        <strain evidence="10">0166_1</strain>
    </source>
</reference>
<dbReference type="Gene3D" id="3.40.50.300">
    <property type="entry name" value="P-loop containing nucleotide triphosphate hydrolases"/>
    <property type="match status" value="2"/>
</dbReference>
<dbReference type="InterPro" id="IPR050107">
    <property type="entry name" value="ABC_carbohydrate_import_ATPase"/>
</dbReference>
<name>A0A9E6XZQ0_9ACTN</name>
<dbReference type="KEGG" id="sbae:DSM104329_03716"/>
<evidence type="ECO:0000256" key="8">
    <source>
        <dbReference type="ARBA" id="ARBA00023136"/>
    </source>
</evidence>
<keyword evidence="5" id="KW-0547">Nucleotide-binding</keyword>